<dbReference type="OrthoDB" id="771937at2759"/>
<keyword evidence="3" id="KW-0677">Repeat</keyword>
<protein>
    <submittedName>
        <fullName evidence="11">Uncharacterized protein</fullName>
    </submittedName>
</protein>
<dbReference type="GO" id="GO:0005524">
    <property type="term" value="F:ATP binding"/>
    <property type="evidence" value="ECO:0007669"/>
    <property type="project" value="UniProtKB-KW"/>
</dbReference>
<dbReference type="GO" id="GO:0006952">
    <property type="term" value="P:defense response"/>
    <property type="evidence" value="ECO:0007669"/>
    <property type="project" value="UniProtKB-KW"/>
</dbReference>
<evidence type="ECO:0000259" key="8">
    <source>
        <dbReference type="Pfam" id="PF18052"/>
    </source>
</evidence>
<evidence type="ECO:0000256" key="2">
    <source>
        <dbReference type="ARBA" id="ARBA00022614"/>
    </source>
</evidence>
<dbReference type="Proteomes" id="UP000652761">
    <property type="component" value="Unassembled WGS sequence"/>
</dbReference>
<dbReference type="EMBL" id="NMUH01004977">
    <property type="protein sequence ID" value="MQM11432.1"/>
    <property type="molecule type" value="Genomic_DNA"/>
</dbReference>
<comment type="caution">
    <text evidence="11">The sequence shown here is derived from an EMBL/GenBank/DDBJ whole genome shotgun (WGS) entry which is preliminary data.</text>
</comment>
<dbReference type="InterPro" id="IPR058922">
    <property type="entry name" value="WHD_DRP"/>
</dbReference>
<dbReference type="PANTHER" id="PTHR36766">
    <property type="entry name" value="PLANT BROAD-SPECTRUM MILDEW RESISTANCE PROTEIN RPW8"/>
    <property type="match status" value="1"/>
</dbReference>
<evidence type="ECO:0000256" key="4">
    <source>
        <dbReference type="ARBA" id="ARBA00022741"/>
    </source>
</evidence>
<dbReference type="InterPro" id="IPR002182">
    <property type="entry name" value="NB-ARC"/>
</dbReference>
<dbReference type="InterPro" id="IPR041118">
    <property type="entry name" value="Rx_N"/>
</dbReference>
<keyword evidence="4" id="KW-0547">Nucleotide-binding</keyword>
<dbReference type="SUPFAM" id="SSF52058">
    <property type="entry name" value="L domain-like"/>
    <property type="match status" value="2"/>
</dbReference>
<dbReference type="InterPro" id="IPR042197">
    <property type="entry name" value="Apaf_helical"/>
</dbReference>
<name>A0A843WLM9_COLES</name>
<evidence type="ECO:0000259" key="7">
    <source>
        <dbReference type="Pfam" id="PF00931"/>
    </source>
</evidence>
<proteinExistence type="inferred from homology"/>
<dbReference type="SUPFAM" id="SSF52540">
    <property type="entry name" value="P-loop containing nucleoside triphosphate hydrolases"/>
    <property type="match status" value="1"/>
</dbReference>
<dbReference type="CDD" id="cd14798">
    <property type="entry name" value="RX-CC_like"/>
    <property type="match status" value="1"/>
</dbReference>
<dbReference type="Pfam" id="PF25019">
    <property type="entry name" value="LRR_R13L1-DRL21"/>
    <property type="match status" value="1"/>
</dbReference>
<dbReference type="Gene3D" id="1.10.8.430">
    <property type="entry name" value="Helical domain of apoptotic protease-activating factors"/>
    <property type="match status" value="1"/>
</dbReference>
<dbReference type="Pfam" id="PF00931">
    <property type="entry name" value="NB-ARC"/>
    <property type="match status" value="1"/>
</dbReference>
<dbReference type="Gene3D" id="1.20.5.4130">
    <property type="match status" value="1"/>
</dbReference>
<evidence type="ECO:0000313" key="11">
    <source>
        <dbReference type="EMBL" id="MQM11432.1"/>
    </source>
</evidence>
<dbReference type="GO" id="GO:0051707">
    <property type="term" value="P:response to other organism"/>
    <property type="evidence" value="ECO:0007669"/>
    <property type="project" value="UniProtKB-ARBA"/>
</dbReference>
<dbReference type="Pfam" id="PF18052">
    <property type="entry name" value="Rx_N"/>
    <property type="match status" value="1"/>
</dbReference>
<keyword evidence="5" id="KW-0611">Plant defense</keyword>
<keyword evidence="6" id="KW-0067">ATP-binding</keyword>
<accession>A0A843WLM9</accession>
<dbReference type="InterPro" id="IPR056789">
    <property type="entry name" value="LRR_R13L1-DRL21"/>
</dbReference>
<evidence type="ECO:0000259" key="10">
    <source>
        <dbReference type="Pfam" id="PF25019"/>
    </source>
</evidence>
<feature type="domain" description="R13L1/DRL21-like LRR repeat region" evidence="10">
    <location>
        <begin position="575"/>
        <end position="698"/>
    </location>
</feature>
<dbReference type="Pfam" id="PF23559">
    <property type="entry name" value="WHD_DRP"/>
    <property type="match status" value="1"/>
</dbReference>
<evidence type="ECO:0000256" key="1">
    <source>
        <dbReference type="ARBA" id="ARBA00008894"/>
    </source>
</evidence>
<evidence type="ECO:0000256" key="5">
    <source>
        <dbReference type="ARBA" id="ARBA00022821"/>
    </source>
</evidence>
<dbReference type="InterPro" id="IPR038005">
    <property type="entry name" value="RX-like_CC"/>
</dbReference>
<dbReference type="PANTHER" id="PTHR36766:SF40">
    <property type="entry name" value="DISEASE RESISTANCE PROTEIN RGA3"/>
    <property type="match status" value="1"/>
</dbReference>
<evidence type="ECO:0000256" key="3">
    <source>
        <dbReference type="ARBA" id="ARBA00022737"/>
    </source>
</evidence>
<dbReference type="Gene3D" id="3.80.10.10">
    <property type="entry name" value="Ribonuclease Inhibitor"/>
    <property type="match status" value="4"/>
</dbReference>
<dbReference type="Gene3D" id="1.10.10.10">
    <property type="entry name" value="Winged helix-like DNA-binding domain superfamily/Winged helix DNA-binding domain"/>
    <property type="match status" value="1"/>
</dbReference>
<evidence type="ECO:0000313" key="12">
    <source>
        <dbReference type="Proteomes" id="UP000652761"/>
    </source>
</evidence>
<gene>
    <name evidence="11" type="ORF">Taro_044343</name>
</gene>
<keyword evidence="12" id="KW-1185">Reference proteome</keyword>
<reference evidence="11" key="1">
    <citation type="submission" date="2017-07" db="EMBL/GenBank/DDBJ databases">
        <title>Taro Niue Genome Assembly and Annotation.</title>
        <authorList>
            <person name="Atibalentja N."/>
            <person name="Keating K."/>
            <person name="Fields C.J."/>
        </authorList>
    </citation>
    <scope>NUCLEOTIDE SEQUENCE</scope>
    <source>
        <strain evidence="11">Niue_2</strain>
        <tissue evidence="11">Leaf</tissue>
    </source>
</reference>
<keyword evidence="2" id="KW-0433">Leucine-rich repeat</keyword>
<dbReference type="SUPFAM" id="SSF52047">
    <property type="entry name" value="RNI-like"/>
    <property type="match status" value="1"/>
</dbReference>
<dbReference type="GO" id="GO:0043531">
    <property type="term" value="F:ADP binding"/>
    <property type="evidence" value="ECO:0007669"/>
    <property type="project" value="InterPro"/>
</dbReference>
<feature type="domain" description="Disease resistance N-terminal" evidence="8">
    <location>
        <begin position="9"/>
        <end position="90"/>
    </location>
</feature>
<comment type="similarity">
    <text evidence="1">Belongs to the disease resistance NB-LRR family.</text>
</comment>
<dbReference type="Gene3D" id="3.40.50.300">
    <property type="entry name" value="P-loop containing nucleotide triphosphate hydrolases"/>
    <property type="match status" value="1"/>
</dbReference>
<organism evidence="11 12">
    <name type="scientific">Colocasia esculenta</name>
    <name type="common">Wild taro</name>
    <name type="synonym">Arum esculentum</name>
    <dbReference type="NCBI Taxonomy" id="4460"/>
    <lineage>
        <taxon>Eukaryota</taxon>
        <taxon>Viridiplantae</taxon>
        <taxon>Streptophyta</taxon>
        <taxon>Embryophyta</taxon>
        <taxon>Tracheophyta</taxon>
        <taxon>Spermatophyta</taxon>
        <taxon>Magnoliopsida</taxon>
        <taxon>Liliopsida</taxon>
        <taxon>Araceae</taxon>
        <taxon>Aroideae</taxon>
        <taxon>Colocasieae</taxon>
        <taxon>Colocasia</taxon>
    </lineage>
</organism>
<sequence length="1293" mass="144575">MELVASAFLDPLCERLIDAALEEYRLVRDADEEIKNLGFTVKIIRDLLQDAEKKQVTEEGVLTWLKSLKQVLYDAEDIIDEVATDAALQAGEVGDTRSVIHKRTMLRNVLCCFGSIDRLQNRHDIAHQIKNVRKKLDDLCHEKDRLGLQALVGKFRRVHSIPKRPDTSSLLADQSYIVGREDDVWEEDPSQWESLFEPLKYGGKGSKILVTTRNQKVSKMIKGTTITLKSLSDEDLWPILRRYAFDGNDSHVHIQFENMGRQIVEKLKGSPLAAKTIGRVLNERLDIGHWRNILRSEISKLQHHANDISPMLKLSYDHLSGHLKECFAYCSLFPKHYPFSKHVLVPLWMAQNIVQVPKGSQAEIVQGEYFDELLYKSFFEQSKYTGQYVMHDLIHDLAESASIDDCFRLGDDGPVEVSETVRHVSFATNNFDLSKLKELCEHGRLRTLLFLRGCRFELSPCLDELFVKLKRLRVLGLEGCKVTQLPTSVGRLKHLRFVDLSRTLISNLPESFCSLYNLQVLKLEGCKLLIALPYNMRALINLRHLEAEEELVSDLQGLQKLTALQKLEINGSKVRELGDMHMLRELRIRGLEQVRSREEATQARLDTKEHLEVLELDSIGNFTVLDEEIVDGLKPADSIKQLVIKGYGGLRSPKWMVDPSLVSSFFLERLALCDCRNWKVLPPLGQLCCLKFLKVTSMRKVRRIGPEFFGYCGAGTKNIVQGFPSLEELEFVDMPNWEVWEVSCGDSAAADADGRDQSPFLPRLRTLKLSGCPELVELPALPSTLEQLLIDSMGLTCLPGLLGCPNGVGTVGNSNGKTPSLTSLSIDDCPNLISLADGLVQQPLCKLKCLAISSCEDLQFLPEGGFGHLTSLESLKMVNCPELSWVPSISGKDLGLPCSLEEVETHGCGNTMDEMVLASLHKLVSLTKLEIRTATPNITALLVRSMTQYSHLTTTLRILDISQMEPYYQCTMTTTVTSNGNPFDTPMPPFLFPVGKVGAGRFEDFTTLTRLKIQGCSNLLQESGLPSSLQELTILEDENLDEQILSACLRGLSSLKSLTISYCPLLRALPAANILCRLTALRTLVVENCWELTSLGDLHAVISLEALVIENCPSLLSLVKYRASSSSSPSPLSPPAAARVMQLKAIKIMESSPQNITTWLLQCPSLQKVEIESCPMLVGFDDDVDDDGRVDGVGRKLEIALLKLAPCLRLLYFGFCENLRSLPPNLRRLSSLEDLSLYKCPEIRCLPAAGLPKSLEFLEIDGSPFLNLRCTCEVEGGDDRHLISHVPQVRISE</sequence>
<dbReference type="InterPro" id="IPR027417">
    <property type="entry name" value="P-loop_NTPase"/>
</dbReference>
<dbReference type="InterPro" id="IPR036388">
    <property type="entry name" value="WH-like_DNA-bd_sf"/>
</dbReference>
<evidence type="ECO:0000259" key="9">
    <source>
        <dbReference type="Pfam" id="PF23559"/>
    </source>
</evidence>
<evidence type="ECO:0000256" key="6">
    <source>
        <dbReference type="ARBA" id="ARBA00022840"/>
    </source>
</evidence>
<feature type="domain" description="NB-ARC" evidence="7">
    <location>
        <begin position="182"/>
        <end position="249"/>
    </location>
</feature>
<feature type="domain" description="Disease resistance protein winged helix" evidence="9">
    <location>
        <begin position="332"/>
        <end position="398"/>
    </location>
</feature>
<dbReference type="InterPro" id="IPR032675">
    <property type="entry name" value="LRR_dom_sf"/>
</dbReference>